<gene>
    <name evidence="5" type="ORF">PROFUN_12844</name>
</gene>
<dbReference type="PANTHER" id="PTHR12411">
    <property type="entry name" value="CYSTEINE PROTEASE FAMILY C1-RELATED"/>
    <property type="match status" value="1"/>
</dbReference>
<organism evidence="5 6">
    <name type="scientific">Planoprotostelium fungivorum</name>
    <dbReference type="NCBI Taxonomy" id="1890364"/>
    <lineage>
        <taxon>Eukaryota</taxon>
        <taxon>Amoebozoa</taxon>
        <taxon>Evosea</taxon>
        <taxon>Variosea</taxon>
        <taxon>Cavosteliida</taxon>
        <taxon>Cavosteliaceae</taxon>
        <taxon>Planoprotostelium</taxon>
    </lineage>
</organism>
<dbReference type="PROSITE" id="PS50948">
    <property type="entry name" value="PAN"/>
    <property type="match status" value="1"/>
</dbReference>
<dbReference type="InterPro" id="IPR013201">
    <property type="entry name" value="Prot_inhib_I29"/>
</dbReference>
<comment type="similarity">
    <text evidence="1">Belongs to the peptidase C1 family.</text>
</comment>
<evidence type="ECO:0000313" key="6">
    <source>
        <dbReference type="Proteomes" id="UP000241769"/>
    </source>
</evidence>
<dbReference type="STRING" id="1890364.A0A2P6N6L8"/>
<sequence>MTPCFLEQFICMAPEPLRHFGPSDRHDNGMVLLPRLIPLTYRVFFVFVIALALSAALIDQQTKEEFKDFLHKFKKEYRDPVEYAKRLAIFAKNRAAMIAHNHKFADETKEEFLKHLGLPPGPAPNMTNHRAISAADYFRKRPVKRDLVDWRAAGKVSSVKDQGGCGSCWTFSASAVVETCVAIATNTVPDASEQQYQDCLESKQCSPGGGWPSGALQFTIDQGQSLLQDYPYTKSDGQCHSTDTKLHVGSRIGGNGEGDLENMLQKGAVSVCLDASVLQSYGGGVIDADSSSETNHAVTVVALTNDCDGKADECWVVKNSWTNGWGEQGYFRVVKGKNSIGVANVVDTAIDCSMDGNNDGGNQGQYGPIEQIDRPGGDIQVGTASSAQDCQTQCYQNNDCTTWAFDSCGNTCWLKNGDLNAYQADCRVSGVITANRN</sequence>
<dbReference type="InterPro" id="IPR003609">
    <property type="entry name" value="Pan_app"/>
</dbReference>
<dbReference type="GO" id="GO:0008234">
    <property type="term" value="F:cysteine-type peptidase activity"/>
    <property type="evidence" value="ECO:0007669"/>
    <property type="project" value="InterPro"/>
</dbReference>
<dbReference type="InterPro" id="IPR013128">
    <property type="entry name" value="Peptidase_C1A"/>
</dbReference>
<dbReference type="OrthoDB" id="10259130at2759"/>
<keyword evidence="2" id="KW-0677">Repeat</keyword>
<proteinExistence type="inferred from homology"/>
<dbReference type="PROSITE" id="PS00640">
    <property type="entry name" value="THIOL_PROTEASE_ASN"/>
    <property type="match status" value="1"/>
</dbReference>
<comment type="caution">
    <text evidence="5">The sequence shown here is derived from an EMBL/GenBank/DDBJ whole genome shotgun (WGS) entry which is preliminary data.</text>
</comment>
<dbReference type="SMART" id="SM00223">
    <property type="entry name" value="APPLE"/>
    <property type="match status" value="1"/>
</dbReference>
<evidence type="ECO:0000256" key="3">
    <source>
        <dbReference type="ARBA" id="ARBA00023157"/>
    </source>
</evidence>
<dbReference type="SUPFAM" id="SSF54001">
    <property type="entry name" value="Cysteine proteinases"/>
    <property type="match status" value="1"/>
</dbReference>
<dbReference type="SMART" id="SM00645">
    <property type="entry name" value="Pept_C1"/>
    <property type="match status" value="1"/>
</dbReference>
<evidence type="ECO:0000256" key="2">
    <source>
        <dbReference type="ARBA" id="ARBA00022737"/>
    </source>
</evidence>
<dbReference type="EMBL" id="MDYQ01000179">
    <property type="protein sequence ID" value="PRP79583.1"/>
    <property type="molecule type" value="Genomic_DNA"/>
</dbReference>
<dbReference type="PROSITE" id="PS00139">
    <property type="entry name" value="THIOL_PROTEASE_CYS"/>
    <property type="match status" value="1"/>
</dbReference>
<dbReference type="InterPro" id="IPR039417">
    <property type="entry name" value="Peptidase_C1A_papain-like"/>
</dbReference>
<dbReference type="InterPro" id="IPR000177">
    <property type="entry name" value="Apple"/>
</dbReference>
<feature type="domain" description="Apple" evidence="4">
    <location>
        <begin position="352"/>
        <end position="426"/>
    </location>
</feature>
<dbReference type="InterPro" id="IPR038765">
    <property type="entry name" value="Papain-like_cys_pep_sf"/>
</dbReference>
<dbReference type="InterPro" id="IPR000169">
    <property type="entry name" value="Pept_cys_AS"/>
</dbReference>
<dbReference type="CDD" id="cd02248">
    <property type="entry name" value="Peptidase_C1A"/>
    <property type="match status" value="1"/>
</dbReference>
<dbReference type="InterPro" id="IPR000668">
    <property type="entry name" value="Peptidase_C1A_C"/>
</dbReference>
<dbReference type="InParanoid" id="A0A2P6N6L8"/>
<dbReference type="GO" id="GO:0006508">
    <property type="term" value="P:proteolysis"/>
    <property type="evidence" value="ECO:0007669"/>
    <property type="project" value="InterPro"/>
</dbReference>
<dbReference type="Pfam" id="PF08246">
    <property type="entry name" value="Inhibitor_I29"/>
    <property type="match status" value="1"/>
</dbReference>
<accession>A0A2P6N6L8</accession>
<dbReference type="SMART" id="SM00848">
    <property type="entry name" value="Inhibitor_I29"/>
    <property type="match status" value="1"/>
</dbReference>
<dbReference type="AlphaFoldDB" id="A0A2P6N6L8"/>
<name>A0A2P6N6L8_9EUKA</name>
<evidence type="ECO:0000259" key="4">
    <source>
        <dbReference type="PROSITE" id="PS50948"/>
    </source>
</evidence>
<dbReference type="InterPro" id="IPR025661">
    <property type="entry name" value="Pept_asp_AS"/>
</dbReference>
<protein>
    <submittedName>
        <fullName evidence="5">Cathepsin L</fullName>
    </submittedName>
</protein>
<dbReference type="Pfam" id="PF14295">
    <property type="entry name" value="PAN_4"/>
    <property type="match status" value="1"/>
</dbReference>
<keyword evidence="3" id="KW-1015">Disulfide bond</keyword>
<dbReference type="Proteomes" id="UP000241769">
    <property type="component" value="Unassembled WGS sequence"/>
</dbReference>
<dbReference type="Pfam" id="PF00112">
    <property type="entry name" value="Peptidase_C1"/>
    <property type="match status" value="1"/>
</dbReference>
<dbReference type="GO" id="GO:0005576">
    <property type="term" value="C:extracellular region"/>
    <property type="evidence" value="ECO:0007669"/>
    <property type="project" value="InterPro"/>
</dbReference>
<evidence type="ECO:0000256" key="1">
    <source>
        <dbReference type="ARBA" id="ARBA00008455"/>
    </source>
</evidence>
<dbReference type="Gene3D" id="3.50.4.10">
    <property type="entry name" value="Hepatocyte Growth Factor"/>
    <property type="match status" value="1"/>
</dbReference>
<keyword evidence="6" id="KW-1185">Reference proteome</keyword>
<dbReference type="Gene3D" id="3.90.70.10">
    <property type="entry name" value="Cysteine proteinases"/>
    <property type="match status" value="1"/>
</dbReference>
<evidence type="ECO:0000313" key="5">
    <source>
        <dbReference type="EMBL" id="PRP79583.1"/>
    </source>
</evidence>
<reference evidence="5 6" key="1">
    <citation type="journal article" date="2018" name="Genome Biol. Evol.">
        <title>Multiple Roots of Fruiting Body Formation in Amoebozoa.</title>
        <authorList>
            <person name="Hillmann F."/>
            <person name="Forbes G."/>
            <person name="Novohradska S."/>
            <person name="Ferling I."/>
            <person name="Riege K."/>
            <person name="Groth M."/>
            <person name="Westermann M."/>
            <person name="Marz M."/>
            <person name="Spaller T."/>
            <person name="Winckler T."/>
            <person name="Schaap P."/>
            <person name="Glockner G."/>
        </authorList>
    </citation>
    <scope>NUCLEOTIDE SEQUENCE [LARGE SCALE GENOMIC DNA]</scope>
    <source>
        <strain evidence="5 6">Jena</strain>
    </source>
</reference>